<organism evidence="2 3">
    <name type="scientific">Stieleria maiorica</name>
    <dbReference type="NCBI Taxonomy" id="2795974"/>
    <lineage>
        <taxon>Bacteria</taxon>
        <taxon>Pseudomonadati</taxon>
        <taxon>Planctomycetota</taxon>
        <taxon>Planctomycetia</taxon>
        <taxon>Pirellulales</taxon>
        <taxon>Pirellulaceae</taxon>
        <taxon>Stieleria</taxon>
    </lineage>
</organism>
<dbReference type="AlphaFoldDB" id="A0A5B9M5S4"/>
<dbReference type="KEGG" id="smam:Mal15_04300"/>
<gene>
    <name evidence="2" type="ORF">Mal15_04300</name>
</gene>
<evidence type="ECO:0000256" key="1">
    <source>
        <dbReference type="SAM" id="SignalP"/>
    </source>
</evidence>
<evidence type="ECO:0000313" key="2">
    <source>
        <dbReference type="EMBL" id="QEF96402.1"/>
    </source>
</evidence>
<sequence length="163" mass="17801" precursor="true">MRFVGRLMILLLVLSNAIVVIPAACAEEPVTLIGTIVKWRYPDADIGKSQMSDAATIAADGNRTVPSSVLKTTMTTPDSVEKVLAFYQDLLTRNATNDKTLGIEPDVGRSVVFSDESEGRPFAFHTILVNSEASSTTLIVTRGESEELTSITWKQYLRHDVGK</sequence>
<feature type="chain" id="PRO_5022938122" evidence="1">
    <location>
        <begin position="27"/>
        <end position="163"/>
    </location>
</feature>
<protein>
    <submittedName>
        <fullName evidence="2">Uncharacterized protein</fullName>
    </submittedName>
</protein>
<feature type="signal peptide" evidence="1">
    <location>
        <begin position="1"/>
        <end position="26"/>
    </location>
</feature>
<dbReference type="RefSeq" id="WP_147866222.1">
    <property type="nucleotide sequence ID" value="NZ_CP036264.1"/>
</dbReference>
<reference evidence="2 3" key="1">
    <citation type="submission" date="2019-02" db="EMBL/GenBank/DDBJ databases">
        <title>Planctomycetal bacteria perform biofilm scaping via a novel small molecule.</title>
        <authorList>
            <person name="Jeske O."/>
            <person name="Boedeker C."/>
            <person name="Wiegand S."/>
            <person name="Breitling P."/>
            <person name="Kallscheuer N."/>
            <person name="Jogler M."/>
            <person name="Rohde M."/>
            <person name="Petersen J."/>
            <person name="Medema M.H."/>
            <person name="Surup F."/>
            <person name="Jogler C."/>
        </authorList>
    </citation>
    <scope>NUCLEOTIDE SEQUENCE [LARGE SCALE GENOMIC DNA]</scope>
    <source>
        <strain evidence="2 3">Mal15</strain>
    </source>
</reference>
<keyword evidence="1" id="KW-0732">Signal</keyword>
<evidence type="ECO:0000313" key="3">
    <source>
        <dbReference type="Proteomes" id="UP000321353"/>
    </source>
</evidence>
<proteinExistence type="predicted"/>
<dbReference type="Proteomes" id="UP000321353">
    <property type="component" value="Chromosome"/>
</dbReference>
<accession>A0A5B9M5S4</accession>
<keyword evidence="3" id="KW-1185">Reference proteome</keyword>
<dbReference type="EMBL" id="CP036264">
    <property type="protein sequence ID" value="QEF96402.1"/>
    <property type="molecule type" value="Genomic_DNA"/>
</dbReference>
<name>A0A5B9M5S4_9BACT</name>